<organism evidence="1 2">
    <name type="scientific">Paraburkholderia azotifigens</name>
    <dbReference type="NCBI Taxonomy" id="2057004"/>
    <lineage>
        <taxon>Bacteria</taxon>
        <taxon>Pseudomonadati</taxon>
        <taxon>Pseudomonadota</taxon>
        <taxon>Betaproteobacteria</taxon>
        <taxon>Burkholderiales</taxon>
        <taxon>Burkholderiaceae</taxon>
        <taxon>Paraburkholderia</taxon>
    </lineage>
</organism>
<dbReference type="AlphaFoldDB" id="A0A5C6V319"/>
<comment type="caution">
    <text evidence="1">The sequence shown here is derived from an EMBL/GenBank/DDBJ whole genome shotgun (WGS) entry which is preliminary data.</text>
</comment>
<gene>
    <name evidence="1" type="ORF">FRZ40_32150</name>
</gene>
<proteinExistence type="predicted"/>
<evidence type="ECO:0000313" key="2">
    <source>
        <dbReference type="Proteomes" id="UP000321776"/>
    </source>
</evidence>
<dbReference type="Proteomes" id="UP000321776">
    <property type="component" value="Unassembled WGS sequence"/>
</dbReference>
<accession>A0A5C6V319</accession>
<name>A0A5C6V319_9BURK</name>
<sequence length="113" mass="12325">MDAIKKLDAGGHVHNRQAVDALAAAISEEFPDVTIDQHPIGIVSRCYLGAPYEVHTLDRTGNIIQHYKSFEPLPPLLTRGRALALHGRYEFVEVYADKVIAVTSSGDTSIVKG</sequence>
<reference evidence="1 2" key="1">
    <citation type="journal article" date="2018" name="Int. J. Syst. Evol. Microbiol.">
        <title>Paraburkholderia azotifigens sp. nov., a nitrogen-fixing bacterium isolated from paddy soil.</title>
        <authorList>
            <person name="Choi G.M."/>
            <person name="Im W.T."/>
        </authorList>
    </citation>
    <scope>NUCLEOTIDE SEQUENCE [LARGE SCALE GENOMIC DNA]</scope>
    <source>
        <strain evidence="1 2">NF 2-5-3</strain>
    </source>
</reference>
<dbReference type="EMBL" id="VOQS01000005">
    <property type="protein sequence ID" value="TXC79081.1"/>
    <property type="molecule type" value="Genomic_DNA"/>
</dbReference>
<evidence type="ECO:0000313" key="1">
    <source>
        <dbReference type="EMBL" id="TXC79081.1"/>
    </source>
</evidence>
<dbReference type="RefSeq" id="WP_147236900.1">
    <property type="nucleotide sequence ID" value="NZ_VOQS01000005.1"/>
</dbReference>
<protein>
    <submittedName>
        <fullName evidence="1">Uncharacterized protein</fullName>
    </submittedName>
</protein>